<feature type="compositionally biased region" description="Basic and acidic residues" evidence="1">
    <location>
        <begin position="296"/>
        <end position="307"/>
    </location>
</feature>
<dbReference type="Proteomes" id="UP001140510">
    <property type="component" value="Unassembled WGS sequence"/>
</dbReference>
<keyword evidence="3" id="KW-1185">Reference proteome</keyword>
<comment type="caution">
    <text evidence="2">The sequence shown here is derived from an EMBL/GenBank/DDBJ whole genome shotgun (WGS) entry which is preliminary data.</text>
</comment>
<sequence length="768" mass="84286">MTGQIPPTPTTGAIDPDRVFIRTEDLRAQCRAASGEKQVESDEPAKSPKKKLFGVSLPTFTRASAMRVTPDMPTKAAKVLGADGASAHQPRHIQPRPIKSARVFKTPTKMSGSGTVGKASPAKAYMSSYSKTHYSVPTPGNRTTGRRSPGKENTPPHQQTQTTANSSFESMPPPTPPAKDTPPDIRLPAGLPSPLRRAPSHDDLRESFGAIPDKGTQVQLPFPMFALSPSPPKTAFQGTGGESPSKFNPFTKLIRVEALGWRFAEDVENGEVKGDNISAPLPMDSYGQLQRPLSSRSDEDHYNERLSRRLSPLPPRFYSPSNRSVQLFKDGESPSQNTDTTRMLFASARPKPSLLHLCENSNNGSIEMVYQGSMKAIELKPSETQATNSYDAQAQEDQTQTAQLQREDNELAGRVKQELLIGEQLTPRANGGRIHLQPDTSTSKLTDMLNGASPRTDSNGEFRAFCPSAVPSPLHKFNGPHVRMQPFSMLRGGNGTPIAGPFVSPCTPQKSIEDHFYMTNEHLDVVGKTTYDAVDSFTQRQISAANAKHEQLIVIIDNHIEGLQAQIGLINDKANEASSQTHDVSLKLDQLEEFLKDEVIGHMKEQTKKAVEIDLSLKEVQKAMTHMQQTVEKLSETKMSSQHPASSALLTQVTHAAPTHHSQPALNNYYDASCDDHSSMPSHQHRNVSVNFEPHGNQRSNDSTNWQSQAWNGRSTYHGRNKGDTSSYAGSNPYQFGNAGQYNSNYVNGYPSSYYSPTSPEQPYAYGQ</sequence>
<feature type="compositionally biased region" description="Basic and acidic residues" evidence="1">
    <location>
        <begin position="37"/>
        <end position="46"/>
    </location>
</feature>
<feature type="compositionally biased region" description="Polar residues" evidence="1">
    <location>
        <begin position="697"/>
        <end position="715"/>
    </location>
</feature>
<feature type="compositionally biased region" description="Polar residues" evidence="1">
    <location>
        <begin position="155"/>
        <end position="169"/>
    </location>
</feature>
<feature type="compositionally biased region" description="Polar residues" evidence="1">
    <location>
        <begin position="724"/>
        <end position="747"/>
    </location>
</feature>
<accession>A0A9W8YYV5</accession>
<reference evidence="2" key="1">
    <citation type="submission" date="2022-10" db="EMBL/GenBank/DDBJ databases">
        <title>Tapping the CABI collections for fungal endophytes: first genome assemblies for Collariella, Neodidymelliopsis, Ascochyta clinopodiicola, Didymella pomorum, Didymosphaeria variabile, Neocosmospora piperis and Neocucurbitaria cava.</title>
        <authorList>
            <person name="Hill R."/>
        </authorList>
    </citation>
    <scope>NUCLEOTIDE SEQUENCE</scope>
    <source>
        <strain evidence="2">IMI 355091</strain>
    </source>
</reference>
<evidence type="ECO:0000256" key="1">
    <source>
        <dbReference type="SAM" id="MobiDB-lite"/>
    </source>
</evidence>
<feature type="compositionally biased region" description="Polar residues" evidence="1">
    <location>
        <begin position="679"/>
        <end position="690"/>
    </location>
</feature>
<evidence type="ECO:0000313" key="3">
    <source>
        <dbReference type="Proteomes" id="UP001140510"/>
    </source>
</evidence>
<feature type="compositionally biased region" description="Low complexity" evidence="1">
    <location>
        <begin position="750"/>
        <end position="768"/>
    </location>
</feature>
<organism evidence="2 3">
    <name type="scientific">Didymella pomorum</name>
    <dbReference type="NCBI Taxonomy" id="749634"/>
    <lineage>
        <taxon>Eukaryota</taxon>
        <taxon>Fungi</taxon>
        <taxon>Dikarya</taxon>
        <taxon>Ascomycota</taxon>
        <taxon>Pezizomycotina</taxon>
        <taxon>Dothideomycetes</taxon>
        <taxon>Pleosporomycetidae</taxon>
        <taxon>Pleosporales</taxon>
        <taxon>Pleosporineae</taxon>
        <taxon>Didymellaceae</taxon>
        <taxon>Didymella</taxon>
    </lineage>
</organism>
<proteinExistence type="predicted"/>
<protein>
    <submittedName>
        <fullName evidence="2">Uncharacterized protein</fullName>
    </submittedName>
</protein>
<feature type="region of interest" description="Disordered" evidence="1">
    <location>
        <begin position="31"/>
        <end position="50"/>
    </location>
</feature>
<feature type="compositionally biased region" description="Polar residues" evidence="1">
    <location>
        <begin position="656"/>
        <end position="666"/>
    </location>
</feature>
<feature type="compositionally biased region" description="Pro residues" evidence="1">
    <location>
        <begin position="171"/>
        <end position="180"/>
    </location>
</feature>
<feature type="region of interest" description="Disordered" evidence="1">
    <location>
        <begin position="656"/>
        <end position="768"/>
    </location>
</feature>
<dbReference type="OrthoDB" id="3796126at2759"/>
<feature type="compositionally biased region" description="Polar residues" evidence="1">
    <location>
        <begin position="131"/>
        <end position="143"/>
    </location>
</feature>
<name>A0A9W8YYV5_9PLEO</name>
<gene>
    <name evidence="2" type="ORF">N0V91_010615</name>
</gene>
<feature type="region of interest" description="Disordered" evidence="1">
    <location>
        <begin position="289"/>
        <end position="317"/>
    </location>
</feature>
<dbReference type="AlphaFoldDB" id="A0A9W8YYV5"/>
<dbReference type="EMBL" id="JAPEVA010000146">
    <property type="protein sequence ID" value="KAJ4395764.1"/>
    <property type="molecule type" value="Genomic_DNA"/>
</dbReference>
<feature type="region of interest" description="Disordered" evidence="1">
    <location>
        <begin position="131"/>
        <end position="209"/>
    </location>
</feature>
<evidence type="ECO:0000313" key="2">
    <source>
        <dbReference type="EMBL" id="KAJ4395764.1"/>
    </source>
</evidence>